<dbReference type="Gene3D" id="3.40.30.10">
    <property type="entry name" value="Glutaredoxin"/>
    <property type="match status" value="1"/>
</dbReference>
<dbReference type="KEGG" id="pcea:J3359_12430"/>
<name>A0A975CN02_9FLAO</name>
<evidence type="ECO:0000313" key="2">
    <source>
        <dbReference type="Proteomes" id="UP000663920"/>
    </source>
</evidence>
<dbReference type="RefSeq" id="WP_208077177.1">
    <property type="nucleotide sequence ID" value="NZ_CP071869.1"/>
</dbReference>
<dbReference type="AlphaFoldDB" id="A0A975CN02"/>
<proteinExistence type="predicted"/>
<keyword evidence="2" id="KW-1185">Reference proteome</keyword>
<dbReference type="EMBL" id="CP071869">
    <property type="protein sequence ID" value="QTE21624.1"/>
    <property type="molecule type" value="Genomic_DNA"/>
</dbReference>
<evidence type="ECO:0000313" key="1">
    <source>
        <dbReference type="EMBL" id="QTE21624.1"/>
    </source>
</evidence>
<reference evidence="1 2" key="1">
    <citation type="submission" date="2021-03" db="EMBL/GenBank/DDBJ databases">
        <title>Complete genome of Polaribacter_sp.SM13.</title>
        <authorList>
            <person name="Jeong S.W."/>
            <person name="Bae J.W."/>
        </authorList>
    </citation>
    <scope>NUCLEOTIDE SEQUENCE [LARGE SCALE GENOMIC DNA]</scope>
    <source>
        <strain evidence="1 2">SM13</strain>
    </source>
</reference>
<dbReference type="Proteomes" id="UP000663920">
    <property type="component" value="Chromosome"/>
</dbReference>
<sequence length="221" mass="25502">MKITEKRVVLFLLFIFPLICFLILSTGKNNFTKLPVVTENVIDISLIKSSKTFKDHISVVCFLGDNIELNKGGFFNLNEKIYKNFIKYKQFQIIAIYPKDKEVEVTALKKEISAFTDMAKWNFVAANKEEIKILFDSLKTNENLANLYTSKVFLIDKKGNLRGRTIDKDSTIDGKLFGYNMQSVAELNAKLKDDIKVLYYEYYAAFKNKNENKADRKEVGL</sequence>
<protein>
    <recommendedName>
        <fullName evidence="3">Membrane or secreted protein</fullName>
    </recommendedName>
</protein>
<gene>
    <name evidence="1" type="ORF">J3359_12430</name>
</gene>
<evidence type="ECO:0008006" key="3">
    <source>
        <dbReference type="Google" id="ProtNLM"/>
    </source>
</evidence>
<organism evidence="1 2">
    <name type="scientific">Polaribacter cellanae</name>
    <dbReference type="NCBI Taxonomy" id="2818493"/>
    <lineage>
        <taxon>Bacteria</taxon>
        <taxon>Pseudomonadati</taxon>
        <taxon>Bacteroidota</taxon>
        <taxon>Flavobacteriia</taxon>
        <taxon>Flavobacteriales</taxon>
        <taxon>Flavobacteriaceae</taxon>
    </lineage>
</organism>
<accession>A0A975CN02</accession>